<reference evidence="2 3" key="1">
    <citation type="submission" date="2021-05" db="EMBL/GenBank/DDBJ databases">
        <title>Draft Whole Genome Sequencing Of Biosensor Chromobacterium violaceum Strain CV026 Reveals A Regulatory RNA In Chromobacterium violaceum Phenotype Regulatory Network.</title>
        <authorList>
            <person name="Hong K.W."/>
            <person name="Chan K.G."/>
            <person name="Chang C.-Y."/>
        </authorList>
    </citation>
    <scope>NUCLEOTIDE SEQUENCE [LARGE SCALE GENOMIC DNA]</scope>
    <source>
        <strain evidence="2 3">ATCC 31532</strain>
    </source>
</reference>
<evidence type="ECO:0000256" key="1">
    <source>
        <dbReference type="SAM" id="MobiDB-lite"/>
    </source>
</evidence>
<evidence type="ECO:0000313" key="2">
    <source>
        <dbReference type="EMBL" id="MBW8287024.1"/>
    </source>
</evidence>
<comment type="caution">
    <text evidence="2">The sequence shown here is derived from an EMBL/GenBank/DDBJ whole genome shotgun (WGS) entry which is preliminary data.</text>
</comment>
<name>A0ABS7FAA3_9NEIS</name>
<proteinExistence type="predicted"/>
<dbReference type="EMBL" id="JAHDTB010000003">
    <property type="protein sequence ID" value="MBW8287024.1"/>
    <property type="molecule type" value="Genomic_DNA"/>
</dbReference>
<evidence type="ECO:0000313" key="3">
    <source>
        <dbReference type="Proteomes" id="UP000711178"/>
    </source>
</evidence>
<keyword evidence="3" id="KW-1185">Reference proteome</keyword>
<organism evidence="2 3">
    <name type="scientific">Chromobacterium subtsugae</name>
    <dbReference type="NCBI Taxonomy" id="251747"/>
    <lineage>
        <taxon>Bacteria</taxon>
        <taxon>Pseudomonadati</taxon>
        <taxon>Pseudomonadota</taxon>
        <taxon>Betaproteobacteria</taxon>
        <taxon>Neisseriales</taxon>
        <taxon>Chromobacteriaceae</taxon>
        <taxon>Chromobacterium</taxon>
    </lineage>
</organism>
<feature type="region of interest" description="Disordered" evidence="1">
    <location>
        <begin position="27"/>
        <end position="49"/>
    </location>
</feature>
<sequence>MSLGSVTGSYSIAPQYVPATAPGVLAPSGNQGQAAASRRQDNGPDGGFGQEVALALQQSGLNLAAAGNYNNAGERTGDAGPQNNAIGALSGSAGSNVQQALHTFVHAVYQAVQAEGLSSSTAGAGQGPASSGYGDFQSNLQKLLQDVSNGSQNGATTSLASAFKDLQQSLGSGNGTGGSQQASLHTFLQNLLTLQNDQALSAGGVGSLLNTSA</sequence>
<evidence type="ECO:0008006" key="4">
    <source>
        <dbReference type="Google" id="ProtNLM"/>
    </source>
</evidence>
<dbReference type="Proteomes" id="UP000711178">
    <property type="component" value="Unassembled WGS sequence"/>
</dbReference>
<dbReference type="GeneID" id="89684991"/>
<protein>
    <recommendedName>
        <fullName evidence="4">Harpin HrpZ</fullName>
    </recommendedName>
</protein>
<dbReference type="RefSeq" id="WP_146008356.1">
    <property type="nucleotide sequence ID" value="NZ_CP142381.1"/>
</dbReference>
<gene>
    <name evidence="2" type="ORF">KIF53_05205</name>
</gene>
<accession>A0ABS7FAA3</accession>